<organism evidence="1 2">
    <name type="scientific">Candidozyma auris</name>
    <name type="common">Yeast</name>
    <name type="synonym">Candida auris</name>
    <dbReference type="NCBI Taxonomy" id="498019"/>
    <lineage>
        <taxon>Eukaryota</taxon>
        <taxon>Fungi</taxon>
        <taxon>Dikarya</taxon>
        <taxon>Ascomycota</taxon>
        <taxon>Saccharomycotina</taxon>
        <taxon>Pichiomycetes</taxon>
        <taxon>Metschnikowiaceae</taxon>
        <taxon>Candidozyma</taxon>
    </lineage>
</organism>
<dbReference type="EMBL" id="LGST01000032">
    <property type="protein sequence ID" value="KND98442.1"/>
    <property type="molecule type" value="Genomic_DNA"/>
</dbReference>
<evidence type="ECO:0000313" key="2">
    <source>
        <dbReference type="Proteomes" id="UP000037122"/>
    </source>
</evidence>
<name>A0A0L0NWB0_CANAR</name>
<sequence length="85" mass="8758">MGSLPPVPGDTTAVVVVVVLLRPLPKECRNALGTTGRGWVPSAALAAAGGAFRLSSHLDSLSTPEGGIRNRLGQCLLLPSGDFFF</sequence>
<protein>
    <submittedName>
        <fullName evidence="1">Uncharacterized protein</fullName>
    </submittedName>
</protein>
<gene>
    <name evidence="1" type="ORF">QG37_04796</name>
</gene>
<proteinExistence type="predicted"/>
<dbReference type="AlphaFoldDB" id="A0A0L0NWB0"/>
<accession>A0A0L0NWB0</accession>
<evidence type="ECO:0000313" key="1">
    <source>
        <dbReference type="EMBL" id="KND98442.1"/>
    </source>
</evidence>
<dbReference type="VEuPathDB" id="FungiDB:QG37_04796"/>
<dbReference type="Proteomes" id="UP000037122">
    <property type="component" value="Unassembled WGS sequence"/>
</dbReference>
<comment type="caution">
    <text evidence="1">The sequence shown here is derived from an EMBL/GenBank/DDBJ whole genome shotgun (WGS) entry which is preliminary data.</text>
</comment>
<reference evidence="2" key="1">
    <citation type="journal article" date="2015" name="BMC Genomics">
        <title>Draft genome of a commonly misdiagnosed multidrug resistant pathogen Candida auris.</title>
        <authorList>
            <person name="Chatterjee S."/>
            <person name="Alampalli S.V."/>
            <person name="Nageshan R.K."/>
            <person name="Chettiar S.T."/>
            <person name="Joshi S."/>
            <person name="Tatu U.S."/>
        </authorList>
    </citation>
    <scope>NUCLEOTIDE SEQUENCE [LARGE SCALE GENOMIC DNA]</scope>
    <source>
        <strain evidence="2">6684</strain>
    </source>
</reference>